<evidence type="ECO:0000313" key="2">
    <source>
        <dbReference type="EMBL" id="OMI35473.1"/>
    </source>
</evidence>
<reference evidence="2 3" key="1">
    <citation type="submission" date="2013-05" db="EMBL/GenBank/DDBJ databases">
        <title>Genome sequence of Streptomyces sparsogenes DSM 40356.</title>
        <authorList>
            <person name="Coyne S."/>
            <person name="Seebeck F.P."/>
        </authorList>
    </citation>
    <scope>NUCLEOTIDE SEQUENCE [LARGE SCALE GENOMIC DNA]</scope>
    <source>
        <strain evidence="2 3">DSM 40356</strain>
    </source>
</reference>
<feature type="region of interest" description="Disordered" evidence="1">
    <location>
        <begin position="144"/>
        <end position="224"/>
    </location>
</feature>
<dbReference type="AlphaFoldDB" id="A0A1R1SB10"/>
<protein>
    <submittedName>
        <fullName evidence="2">Mobile element protein</fullName>
    </submittedName>
</protein>
<accession>A0A1R1SB10</accession>
<feature type="compositionally biased region" description="Basic and acidic residues" evidence="1">
    <location>
        <begin position="206"/>
        <end position="224"/>
    </location>
</feature>
<dbReference type="PANTHER" id="PTHR30007:SF0">
    <property type="entry name" value="TRANSPOSASE"/>
    <property type="match status" value="1"/>
</dbReference>
<comment type="caution">
    <text evidence="2">The sequence shown here is derived from an EMBL/GenBank/DDBJ whole genome shotgun (WGS) entry which is preliminary data.</text>
</comment>
<dbReference type="AntiFam" id="ANF00095">
    <property type="entry name" value="Shadow ORF (opposite ABC transporters)"/>
</dbReference>
<dbReference type="EMBL" id="ASQP01000396">
    <property type="protein sequence ID" value="OMI35473.1"/>
    <property type="molecule type" value="Genomic_DNA"/>
</dbReference>
<sequence>MYDYFAKWQKDGVFAQLTGALRRLLRQREGKEAERSACVIDTQSVKTSTSVPAAGQGTHATKEIVDRKRSIVTDTLGLPGQGDTLPLAAGQFRRPGAAPAGEAHGFEQGAGLVPAPPDSQQDVVLDAAPGQQPVLLEHHSCRDRFRPGTLEPDRSGARLFEPGDDPQQGALARATGAEYGDERSGLDLEVEALQDPSVAEPPSHTLQEEPGPRPGGIHRDAERR</sequence>
<gene>
    <name evidence="2" type="ORF">SPAR_31106</name>
</gene>
<feature type="compositionally biased region" description="Basic and acidic residues" evidence="1">
    <location>
        <begin position="144"/>
        <end position="156"/>
    </location>
</feature>
<organism evidence="2 3">
    <name type="scientific">Streptomyces sparsogenes DSM 40356</name>
    <dbReference type="NCBI Taxonomy" id="1331668"/>
    <lineage>
        <taxon>Bacteria</taxon>
        <taxon>Bacillati</taxon>
        <taxon>Actinomycetota</taxon>
        <taxon>Actinomycetes</taxon>
        <taxon>Kitasatosporales</taxon>
        <taxon>Streptomycetaceae</taxon>
        <taxon>Streptomyces</taxon>
    </lineage>
</organism>
<name>A0A1R1SB10_9ACTN</name>
<feature type="region of interest" description="Disordered" evidence="1">
    <location>
        <begin position="96"/>
        <end position="120"/>
    </location>
</feature>
<dbReference type="Proteomes" id="UP000186168">
    <property type="component" value="Unassembled WGS sequence"/>
</dbReference>
<keyword evidence="3" id="KW-1185">Reference proteome</keyword>
<evidence type="ECO:0000256" key="1">
    <source>
        <dbReference type="SAM" id="MobiDB-lite"/>
    </source>
</evidence>
<proteinExistence type="predicted"/>
<evidence type="ECO:0000313" key="3">
    <source>
        <dbReference type="Proteomes" id="UP000186168"/>
    </source>
</evidence>
<dbReference type="PANTHER" id="PTHR30007">
    <property type="entry name" value="PHP DOMAIN PROTEIN"/>
    <property type="match status" value="1"/>
</dbReference>